<gene>
    <name evidence="1" type="ORF">AC579_9059</name>
</gene>
<dbReference type="AlphaFoldDB" id="A0A139ISH4"/>
<evidence type="ECO:0000313" key="2">
    <source>
        <dbReference type="Proteomes" id="UP000073492"/>
    </source>
</evidence>
<organism evidence="1 2">
    <name type="scientific">Pseudocercospora musae</name>
    <dbReference type="NCBI Taxonomy" id="113226"/>
    <lineage>
        <taxon>Eukaryota</taxon>
        <taxon>Fungi</taxon>
        <taxon>Dikarya</taxon>
        <taxon>Ascomycota</taxon>
        <taxon>Pezizomycotina</taxon>
        <taxon>Dothideomycetes</taxon>
        <taxon>Dothideomycetidae</taxon>
        <taxon>Mycosphaerellales</taxon>
        <taxon>Mycosphaerellaceae</taxon>
        <taxon>Pseudocercospora</taxon>
    </lineage>
</organism>
<comment type="caution">
    <text evidence="1">The sequence shown here is derived from an EMBL/GenBank/DDBJ whole genome shotgun (WGS) entry which is preliminary data.</text>
</comment>
<name>A0A139ISH4_9PEZI</name>
<proteinExistence type="predicted"/>
<accession>A0A139ISH4</accession>
<reference evidence="1 2" key="1">
    <citation type="submission" date="2015-07" db="EMBL/GenBank/DDBJ databases">
        <title>Comparative genomics of the Sigatoka disease complex on banana suggests a link between parallel evolutionary changes in Pseudocercospora fijiensis and Pseudocercospora eumusae and increased virulence on the banana host.</title>
        <authorList>
            <person name="Chang T.-C."/>
            <person name="Salvucci A."/>
            <person name="Crous P.W."/>
            <person name="Stergiopoulos I."/>
        </authorList>
    </citation>
    <scope>NUCLEOTIDE SEQUENCE [LARGE SCALE GENOMIC DNA]</scope>
    <source>
        <strain evidence="1 2">CBS 116634</strain>
    </source>
</reference>
<protein>
    <submittedName>
        <fullName evidence="1">Uncharacterized protein</fullName>
    </submittedName>
</protein>
<sequence>MQRYARATVQTAAYAKPYPRTKGCSRSLQRYLNQCRSQSNRPLPEQRESAPRYAKEISPAVWWSAEKHVSTAITTSDHFPPMHHISLNYGDPRAQLQVFDHLLS</sequence>
<keyword evidence="2" id="KW-1185">Reference proteome</keyword>
<evidence type="ECO:0000313" key="1">
    <source>
        <dbReference type="EMBL" id="KXT17689.1"/>
    </source>
</evidence>
<dbReference type="EMBL" id="LFZO01000016">
    <property type="protein sequence ID" value="KXT17689.1"/>
    <property type="molecule type" value="Genomic_DNA"/>
</dbReference>
<dbReference type="Proteomes" id="UP000073492">
    <property type="component" value="Unassembled WGS sequence"/>
</dbReference>